<keyword evidence="4" id="KW-0297">G-protein coupled receptor</keyword>
<evidence type="ECO:0000256" key="3">
    <source>
        <dbReference type="ARBA" id="ARBA00022989"/>
    </source>
</evidence>
<keyword evidence="2 8" id="KW-0812">Transmembrane</keyword>
<evidence type="ECO:0000256" key="4">
    <source>
        <dbReference type="ARBA" id="ARBA00023040"/>
    </source>
</evidence>
<feature type="transmembrane region" description="Helical" evidence="8">
    <location>
        <begin position="77"/>
        <end position="100"/>
    </location>
</feature>
<dbReference type="SUPFAM" id="SSF81321">
    <property type="entry name" value="Family A G protein-coupled receptor-like"/>
    <property type="match status" value="1"/>
</dbReference>
<feature type="transmembrane region" description="Helical" evidence="8">
    <location>
        <begin position="38"/>
        <end position="65"/>
    </location>
</feature>
<feature type="domain" description="G-protein coupled receptors family 1 profile" evidence="9">
    <location>
        <begin position="57"/>
        <end position="318"/>
    </location>
</feature>
<proteinExistence type="predicted"/>
<dbReference type="PRINTS" id="PR00237">
    <property type="entry name" value="GPCRRHODOPSN"/>
</dbReference>
<dbReference type="RefSeq" id="XP_002112966.1">
    <property type="nucleotide sequence ID" value="XM_002112930.1"/>
</dbReference>
<dbReference type="Gene3D" id="1.20.1070.10">
    <property type="entry name" value="Rhodopsin 7-helix transmembrane proteins"/>
    <property type="match status" value="1"/>
</dbReference>
<dbReference type="CDD" id="cd00637">
    <property type="entry name" value="7tm_classA_rhodopsin-like"/>
    <property type="match status" value="1"/>
</dbReference>
<evidence type="ECO:0000256" key="2">
    <source>
        <dbReference type="ARBA" id="ARBA00022692"/>
    </source>
</evidence>
<keyword evidence="5 8" id="KW-0472">Membrane</keyword>
<comment type="subcellular location">
    <subcellularLocation>
        <location evidence="1">Membrane</location>
        <topology evidence="1">Multi-pass membrane protein</topology>
    </subcellularLocation>
</comment>
<keyword evidence="3 8" id="KW-1133">Transmembrane helix</keyword>
<evidence type="ECO:0000313" key="11">
    <source>
        <dbReference type="Proteomes" id="UP000009022"/>
    </source>
</evidence>
<evidence type="ECO:0000259" key="9">
    <source>
        <dbReference type="PROSITE" id="PS50262"/>
    </source>
</evidence>
<keyword evidence="11" id="KW-1185">Reference proteome</keyword>
<dbReference type="EMBL" id="DS985245">
    <property type="protein sequence ID" value="EDV25076.1"/>
    <property type="molecule type" value="Genomic_DNA"/>
</dbReference>
<feature type="transmembrane region" description="Helical" evidence="8">
    <location>
        <begin position="257"/>
        <end position="282"/>
    </location>
</feature>
<dbReference type="KEGG" id="tad:TRIADDRAFT_56625"/>
<dbReference type="PROSITE" id="PS50262">
    <property type="entry name" value="G_PROTEIN_RECEP_F1_2"/>
    <property type="match status" value="1"/>
</dbReference>
<dbReference type="Pfam" id="PF00001">
    <property type="entry name" value="7tm_1"/>
    <property type="match status" value="1"/>
</dbReference>
<dbReference type="GO" id="GO:0008528">
    <property type="term" value="F:G protein-coupled peptide receptor activity"/>
    <property type="evidence" value="ECO:0000318"/>
    <property type="project" value="GO_Central"/>
</dbReference>
<feature type="transmembrane region" description="Helical" evidence="8">
    <location>
        <begin position="199"/>
        <end position="223"/>
    </location>
</feature>
<evidence type="ECO:0000256" key="6">
    <source>
        <dbReference type="ARBA" id="ARBA00023170"/>
    </source>
</evidence>
<dbReference type="GO" id="GO:0007218">
    <property type="term" value="P:neuropeptide signaling pathway"/>
    <property type="evidence" value="ECO:0000318"/>
    <property type="project" value="GO_Central"/>
</dbReference>
<dbReference type="AlphaFoldDB" id="B3RYP1"/>
<organism evidence="10 11">
    <name type="scientific">Trichoplax adhaerens</name>
    <name type="common">Trichoplax reptans</name>
    <dbReference type="NCBI Taxonomy" id="10228"/>
    <lineage>
        <taxon>Eukaryota</taxon>
        <taxon>Metazoa</taxon>
        <taxon>Placozoa</taxon>
        <taxon>Uniplacotomia</taxon>
        <taxon>Trichoplacea</taxon>
        <taxon>Trichoplacidae</taxon>
        <taxon>Trichoplax</taxon>
    </lineage>
</organism>
<evidence type="ECO:0000256" key="7">
    <source>
        <dbReference type="ARBA" id="ARBA00023224"/>
    </source>
</evidence>
<keyword evidence="7" id="KW-0807">Transducer</keyword>
<feature type="transmembrane region" description="Helical" evidence="8">
    <location>
        <begin position="158"/>
        <end position="179"/>
    </location>
</feature>
<accession>B3RYP1</accession>
<evidence type="ECO:0000256" key="8">
    <source>
        <dbReference type="SAM" id="Phobius"/>
    </source>
</evidence>
<dbReference type="PhylomeDB" id="B3RYP1"/>
<feature type="transmembrane region" description="Helical" evidence="8">
    <location>
        <begin position="294"/>
        <end position="319"/>
    </location>
</feature>
<dbReference type="eggNOG" id="KOG3656">
    <property type="taxonomic scope" value="Eukaryota"/>
</dbReference>
<dbReference type="PANTHER" id="PTHR45695">
    <property type="entry name" value="LEUCOKININ RECEPTOR-RELATED"/>
    <property type="match status" value="1"/>
</dbReference>
<dbReference type="STRING" id="10228.B3RYP1"/>
<dbReference type="FunCoup" id="B3RYP1">
    <property type="interactions" value="99"/>
</dbReference>
<dbReference type="Proteomes" id="UP000009022">
    <property type="component" value="Unassembled WGS sequence"/>
</dbReference>
<dbReference type="GeneID" id="6754179"/>
<keyword evidence="6" id="KW-0675">Receptor</keyword>
<dbReference type="InterPro" id="IPR017452">
    <property type="entry name" value="GPCR_Rhodpsn_7TM"/>
</dbReference>
<gene>
    <name evidence="10" type="ORF">TRIADDRAFT_56625</name>
</gene>
<reference evidence="10 11" key="1">
    <citation type="journal article" date="2008" name="Nature">
        <title>The Trichoplax genome and the nature of placozoans.</title>
        <authorList>
            <person name="Srivastava M."/>
            <person name="Begovic E."/>
            <person name="Chapman J."/>
            <person name="Putnam N.H."/>
            <person name="Hellsten U."/>
            <person name="Kawashima T."/>
            <person name="Kuo A."/>
            <person name="Mitros T."/>
            <person name="Salamov A."/>
            <person name="Carpenter M.L."/>
            <person name="Signorovitch A.Y."/>
            <person name="Moreno M.A."/>
            <person name="Kamm K."/>
            <person name="Grimwood J."/>
            <person name="Schmutz J."/>
            <person name="Shapiro H."/>
            <person name="Grigoriev I.V."/>
            <person name="Buss L.W."/>
            <person name="Schierwater B."/>
            <person name="Dellaporta S.L."/>
            <person name="Rokhsar D.S."/>
        </authorList>
    </citation>
    <scope>NUCLEOTIDE SEQUENCE [LARGE SCALE GENOMIC DNA]</scope>
    <source>
        <strain evidence="10 11">Grell-BS-1999</strain>
    </source>
</reference>
<evidence type="ECO:0000256" key="1">
    <source>
        <dbReference type="ARBA" id="ARBA00004141"/>
    </source>
</evidence>
<dbReference type="OrthoDB" id="5965754at2759"/>
<evidence type="ECO:0000256" key="5">
    <source>
        <dbReference type="ARBA" id="ARBA00023136"/>
    </source>
</evidence>
<dbReference type="HOGENOM" id="CLU_054463_0_0_1"/>
<name>B3RYP1_TRIAD</name>
<protein>
    <recommendedName>
        <fullName evidence="9">G-protein coupled receptors family 1 profile domain-containing protein</fullName>
    </recommendedName>
</protein>
<evidence type="ECO:0000313" key="10">
    <source>
        <dbReference type="EMBL" id="EDV25076.1"/>
    </source>
</evidence>
<dbReference type="FunFam" id="1.20.1070.10:FF:000278">
    <property type="entry name" value="Trace amine-associated receptor 1"/>
    <property type="match status" value="1"/>
</dbReference>
<feature type="transmembrane region" description="Helical" evidence="8">
    <location>
        <begin position="116"/>
        <end position="137"/>
    </location>
</feature>
<dbReference type="PANTHER" id="PTHR45695:SF9">
    <property type="entry name" value="LEUCOKININ RECEPTOR"/>
    <property type="match status" value="1"/>
</dbReference>
<dbReference type="CTD" id="6754179"/>
<dbReference type="GO" id="GO:0005886">
    <property type="term" value="C:plasma membrane"/>
    <property type="evidence" value="ECO:0000318"/>
    <property type="project" value="GO_Central"/>
</dbReference>
<dbReference type="InParanoid" id="B3RYP1"/>
<sequence length="350" mass="40266">MIRTDSSFAWNASKNKIMNVSGSISNNTFRNGTNNYDIIRTIAALATFPSLIIGCIANIFVFRIITYDRDFYKPTYYLVRISIISDTVVTLLGCVAVLVGDTVKISYALGSSFCRLFLYTILSSYSVSIFTLCIISIDRYFITLKPFSRFYLRYKRKFLTSLVLCAVLMSVTINIPVIFYVDVYPDDPGLCDFVSIDSFARAFLMTAIITMYIVPTIILLFTYGSIYWHQYNHIRPGNISERSQKDEQMKRKKFTKALITITASYLSITWPFFAIGVAIIITGKSLRDIKNENATYYILSFLSFSTTLFISVLNPFLYLKFDCNIKRKAWLYIQKYFLYKNTSKLRIIAS</sequence>
<dbReference type="InterPro" id="IPR000276">
    <property type="entry name" value="GPCR_Rhodpsn"/>
</dbReference>